<evidence type="ECO:0000313" key="4">
    <source>
        <dbReference type="Proteomes" id="UP000826656"/>
    </source>
</evidence>
<comment type="caution">
    <text evidence="3">The sequence shown here is derived from an EMBL/GenBank/DDBJ whole genome shotgun (WGS) entry which is preliminary data.</text>
</comment>
<evidence type="ECO:0000313" key="3">
    <source>
        <dbReference type="EMBL" id="KAH0761377.1"/>
    </source>
</evidence>
<dbReference type="PANTHER" id="PTHR31286:SF179">
    <property type="entry name" value="RNASE H TYPE-1 DOMAIN-CONTAINING PROTEIN"/>
    <property type="match status" value="1"/>
</dbReference>
<gene>
    <name evidence="3" type="ORF">KY290_017450</name>
</gene>
<sequence length="288" mass="32278">MTGGQPPMEAGPLVAMNGTKELAYATTLQPTMSARALVPIKPLTYLHGEPRVIWEEEEVTQMIVNEELEYAVVGKFSYGLSDIQELRKIIPKQCKLKGDVTIGLLCNRYVLIRASRMEDYEMSTVIAWISLQALPPNFFDRETIFSLVAAVGKPLRVDMATSDKTRPSCARVKVEVDLLGEFPKRVNVAAWAQEKECFVLHPELYPKEKIEEKIEEKKGKDGRNEGTIEAQNKETKDKGKIKENVYEEPRVKAGVRKGGLSLQGRKATEVESKSKSGRGRACPVREQI</sequence>
<feature type="domain" description="DUF4283" evidence="2">
    <location>
        <begin position="65"/>
        <end position="122"/>
    </location>
</feature>
<proteinExistence type="predicted"/>
<reference evidence="3 4" key="1">
    <citation type="journal article" date="2021" name="bioRxiv">
        <title>Chromosome-scale and haplotype-resolved genome assembly of a tetraploid potato cultivar.</title>
        <authorList>
            <person name="Sun H."/>
            <person name="Jiao W.-B."/>
            <person name="Krause K."/>
            <person name="Campoy J.A."/>
            <person name="Goel M."/>
            <person name="Folz-Donahue K."/>
            <person name="Kukat C."/>
            <person name="Huettel B."/>
            <person name="Schneeberger K."/>
        </authorList>
    </citation>
    <scope>NUCLEOTIDE SEQUENCE [LARGE SCALE GENOMIC DNA]</scope>
    <source>
        <strain evidence="3">SolTubOtavaFocal</strain>
        <tissue evidence="3">Leaves</tissue>
    </source>
</reference>
<feature type="compositionally biased region" description="Basic and acidic residues" evidence="1">
    <location>
        <begin position="216"/>
        <end position="251"/>
    </location>
</feature>
<dbReference type="InterPro" id="IPR025558">
    <property type="entry name" value="DUF4283"/>
</dbReference>
<dbReference type="EMBL" id="JAIVGD010000013">
    <property type="protein sequence ID" value="KAH0761377.1"/>
    <property type="molecule type" value="Genomic_DNA"/>
</dbReference>
<feature type="region of interest" description="Disordered" evidence="1">
    <location>
        <begin position="216"/>
        <end position="288"/>
    </location>
</feature>
<name>A0ABQ7VDJ2_SOLTU</name>
<dbReference type="Proteomes" id="UP000826656">
    <property type="component" value="Unassembled WGS sequence"/>
</dbReference>
<dbReference type="Pfam" id="PF14111">
    <property type="entry name" value="DUF4283"/>
    <property type="match status" value="1"/>
</dbReference>
<organism evidence="3 4">
    <name type="scientific">Solanum tuberosum</name>
    <name type="common">Potato</name>
    <dbReference type="NCBI Taxonomy" id="4113"/>
    <lineage>
        <taxon>Eukaryota</taxon>
        <taxon>Viridiplantae</taxon>
        <taxon>Streptophyta</taxon>
        <taxon>Embryophyta</taxon>
        <taxon>Tracheophyta</taxon>
        <taxon>Spermatophyta</taxon>
        <taxon>Magnoliopsida</taxon>
        <taxon>eudicotyledons</taxon>
        <taxon>Gunneridae</taxon>
        <taxon>Pentapetalae</taxon>
        <taxon>asterids</taxon>
        <taxon>lamiids</taxon>
        <taxon>Solanales</taxon>
        <taxon>Solanaceae</taxon>
        <taxon>Solanoideae</taxon>
        <taxon>Solaneae</taxon>
        <taxon>Solanum</taxon>
    </lineage>
</organism>
<keyword evidence="4" id="KW-1185">Reference proteome</keyword>
<dbReference type="InterPro" id="IPR040256">
    <property type="entry name" value="At4g02000-like"/>
</dbReference>
<protein>
    <recommendedName>
        <fullName evidence="2">DUF4283 domain-containing protein</fullName>
    </recommendedName>
</protein>
<evidence type="ECO:0000259" key="2">
    <source>
        <dbReference type="Pfam" id="PF14111"/>
    </source>
</evidence>
<dbReference type="PANTHER" id="PTHR31286">
    <property type="entry name" value="GLYCINE-RICH CELL WALL STRUCTURAL PROTEIN 1.8-LIKE"/>
    <property type="match status" value="1"/>
</dbReference>
<evidence type="ECO:0000256" key="1">
    <source>
        <dbReference type="SAM" id="MobiDB-lite"/>
    </source>
</evidence>
<accession>A0ABQ7VDJ2</accession>